<dbReference type="PANTHER" id="PTHR43004:SF19">
    <property type="entry name" value="BINDING MONOOXYGENASE, PUTATIVE (JCVI)-RELATED"/>
    <property type="match status" value="1"/>
</dbReference>
<protein>
    <submittedName>
        <fullName evidence="5">Oxygenase</fullName>
    </submittedName>
</protein>
<dbReference type="PRINTS" id="PR00420">
    <property type="entry name" value="RNGMNOXGNASE"/>
</dbReference>
<dbReference type="GO" id="GO:0071949">
    <property type="term" value="F:FAD binding"/>
    <property type="evidence" value="ECO:0007669"/>
    <property type="project" value="InterPro"/>
</dbReference>
<evidence type="ECO:0000313" key="6">
    <source>
        <dbReference type="Proteomes" id="UP000516173"/>
    </source>
</evidence>
<evidence type="ECO:0000256" key="1">
    <source>
        <dbReference type="ARBA" id="ARBA00001974"/>
    </source>
</evidence>
<dbReference type="InterPro" id="IPR036188">
    <property type="entry name" value="FAD/NAD-bd_sf"/>
</dbReference>
<dbReference type="InterPro" id="IPR002938">
    <property type="entry name" value="FAD-bd"/>
</dbReference>
<dbReference type="PANTHER" id="PTHR43004">
    <property type="entry name" value="TRK SYSTEM POTASSIUM UPTAKE PROTEIN"/>
    <property type="match status" value="1"/>
</dbReference>
<evidence type="ECO:0000313" key="5">
    <source>
        <dbReference type="EMBL" id="BCK56258.1"/>
    </source>
</evidence>
<evidence type="ECO:0000256" key="2">
    <source>
        <dbReference type="ARBA" id="ARBA00022630"/>
    </source>
</evidence>
<keyword evidence="3" id="KW-0274">FAD</keyword>
<dbReference type="Pfam" id="PF01494">
    <property type="entry name" value="FAD_binding_3"/>
    <property type="match status" value="1"/>
</dbReference>
<dbReference type="Gene3D" id="3.30.70.2450">
    <property type="match status" value="1"/>
</dbReference>
<dbReference type="AlphaFoldDB" id="A0A7G1KM69"/>
<feature type="domain" description="FAD-binding" evidence="4">
    <location>
        <begin position="14"/>
        <end position="281"/>
    </location>
</feature>
<dbReference type="GO" id="GO:0016709">
    <property type="term" value="F:oxidoreductase activity, acting on paired donors, with incorporation or reduction of molecular oxygen, NAD(P)H as one donor, and incorporation of one atom of oxygen"/>
    <property type="evidence" value="ECO:0007669"/>
    <property type="project" value="UniProtKB-ARBA"/>
</dbReference>
<evidence type="ECO:0000256" key="3">
    <source>
        <dbReference type="ARBA" id="ARBA00022827"/>
    </source>
</evidence>
<dbReference type="Gene3D" id="3.50.50.60">
    <property type="entry name" value="FAD/NAD(P)-binding domain"/>
    <property type="match status" value="1"/>
</dbReference>
<keyword evidence="2" id="KW-0285">Flavoprotein</keyword>
<evidence type="ECO:0000259" key="4">
    <source>
        <dbReference type="Pfam" id="PF01494"/>
    </source>
</evidence>
<dbReference type="EMBL" id="AP023396">
    <property type="protein sequence ID" value="BCK56258.1"/>
    <property type="molecule type" value="Genomic_DNA"/>
</dbReference>
<dbReference type="Gene3D" id="3.40.30.120">
    <property type="match status" value="1"/>
</dbReference>
<dbReference type="InterPro" id="IPR050641">
    <property type="entry name" value="RIFMO-like"/>
</dbReference>
<organism evidence="5 6">
    <name type="scientific">Nocardia wallacei</name>
    <dbReference type="NCBI Taxonomy" id="480035"/>
    <lineage>
        <taxon>Bacteria</taxon>
        <taxon>Bacillati</taxon>
        <taxon>Actinomycetota</taxon>
        <taxon>Actinomycetes</taxon>
        <taxon>Mycobacteriales</taxon>
        <taxon>Nocardiaceae</taxon>
        <taxon>Nocardia</taxon>
    </lineage>
</organism>
<accession>A0A7G1KM69</accession>
<keyword evidence="6" id="KW-1185">Reference proteome</keyword>
<name>A0A7G1KM69_9NOCA</name>
<proteinExistence type="predicted"/>
<reference evidence="5 6" key="1">
    <citation type="submission" date="2020-08" db="EMBL/GenBank/DDBJ databases">
        <title>Genome Sequencing of Nocardia wallacei strain FMUON74 and assembly.</title>
        <authorList>
            <person name="Toyokawa M."/>
            <person name="Uesaka K."/>
        </authorList>
    </citation>
    <scope>NUCLEOTIDE SEQUENCE [LARGE SCALE GENOMIC DNA]</scope>
    <source>
        <strain evidence="5 6">FMUON74</strain>
    </source>
</reference>
<sequence length="442" mass="48118">MLAELSERSLRVEEIVVHFYSGETVRIDTNRRAPGNAPSGMLISQAEVETALRRRLGDLGGEVEWGREFIDAIPRSDGLTVCVAGNENIQASWLIGCDGAHSRVRKSAGIKFAGAPLSEQFLLADVDGDFPFSRDAIQTYLSSENSISVIPLPGGVWRLIASTASESGDEPDSAVVQQRLMTILEELTGCNSSIVRNVGWASSYRIQRRLADSYRRDRILLAGDAAHIHSPFGGQGINTGLGDAENLAWKLALVAAGRADHRLLDSYEAERRPVASKVLRSTTSSTALVLGTSTPAKLFRRCVLLPLLRSARVQRHIVEQAAQLNLSYRGGPLASPGRRNRHFAGGGRVLDMNCRRTDGSETHLHVELDGHWVLIEPVAAESTARAAVLRTIGADAVTILERADGRSPESLLVRPDGHLAERGTPEQIEKWVAEMLLPEHTE</sequence>
<dbReference type="KEGG" id="nwl:NWFMUON74_40300"/>
<dbReference type="SUPFAM" id="SSF51905">
    <property type="entry name" value="FAD/NAD(P)-binding domain"/>
    <property type="match status" value="1"/>
</dbReference>
<dbReference type="Proteomes" id="UP000516173">
    <property type="component" value="Chromosome"/>
</dbReference>
<comment type="cofactor">
    <cofactor evidence="1">
        <name>FAD</name>
        <dbReference type="ChEBI" id="CHEBI:57692"/>
    </cofactor>
</comment>
<gene>
    <name evidence="5" type="ORF">NWFMUON74_40300</name>
</gene>